<dbReference type="AlphaFoldDB" id="A0A9P8PV27"/>
<dbReference type="Proteomes" id="UP000769528">
    <property type="component" value="Unassembled WGS sequence"/>
</dbReference>
<evidence type="ECO:0000256" key="6">
    <source>
        <dbReference type="ARBA" id="ARBA00081568"/>
    </source>
</evidence>
<dbReference type="GO" id="GO:0031314">
    <property type="term" value="C:extrinsic component of mitochondrial inner membrane"/>
    <property type="evidence" value="ECO:0007669"/>
    <property type="project" value="UniProtKB-UniRule"/>
</dbReference>
<dbReference type="EMBL" id="JAEUBF010000397">
    <property type="protein sequence ID" value="KAH3678962.1"/>
    <property type="molecule type" value="Genomic_DNA"/>
</dbReference>
<keyword evidence="7" id="KW-0479">Metal-binding</keyword>
<sequence length="265" mass="30365">MSKRSFIIPAISALTAFTQSNFFKDIQLVDKFEQLEEIKPKSSKNIVQESRYLPDGRIKLSNAERFILAGVSGISSFLHPEVGYNINNFGEATAIEPILRSMRDNMLLSESGRRILKERPLLNNETVDPEWLKTLPKNTLGYQYHKFTKDGDERAPVKFIEDEELAYVFLRYRQIHDIAHILMSSNITLAGELPVKAFEFGNTGLPMTGLATFAYFKLSPKRKEKVHMIDSLLSGLRATPLYTVYWEKLMERDLDDIRKEVGVVN</sequence>
<comment type="catalytic activity">
    <reaction evidence="7">
        <text>a 4-hydroxy-3-methoxy-5-(all-trans-polyprenyl)benzoate + H(+) = a 2-methoxy-6-(all-trans-polyprenyl)phenol + CO2</text>
        <dbReference type="Rhea" id="RHEA:81179"/>
        <dbReference type="Rhea" id="RHEA-COMP:9551"/>
        <dbReference type="Rhea" id="RHEA-COMP:10931"/>
        <dbReference type="ChEBI" id="CHEBI:15378"/>
        <dbReference type="ChEBI" id="CHEBI:16526"/>
        <dbReference type="ChEBI" id="CHEBI:62731"/>
        <dbReference type="ChEBI" id="CHEBI:84443"/>
        <dbReference type="EC" id="4.1.1.130"/>
    </reaction>
</comment>
<evidence type="ECO:0000256" key="4">
    <source>
        <dbReference type="ARBA" id="ARBA00023136"/>
    </source>
</evidence>
<dbReference type="Pfam" id="PF05019">
    <property type="entry name" value="Coq4"/>
    <property type="match status" value="1"/>
</dbReference>
<organism evidence="8 9">
    <name type="scientific">Wickerhamomyces mucosus</name>
    <dbReference type="NCBI Taxonomy" id="1378264"/>
    <lineage>
        <taxon>Eukaryota</taxon>
        <taxon>Fungi</taxon>
        <taxon>Dikarya</taxon>
        <taxon>Ascomycota</taxon>
        <taxon>Saccharomycotina</taxon>
        <taxon>Saccharomycetes</taxon>
        <taxon>Phaffomycetales</taxon>
        <taxon>Wickerhamomycetaceae</taxon>
        <taxon>Wickerhamomyces</taxon>
    </lineage>
</organism>
<name>A0A9P8PV27_9ASCO</name>
<dbReference type="GO" id="GO:0120539">
    <property type="term" value="F:4-hydroxy-3-methoxy-5-polyprenylbenzoate decarboxylase activity"/>
    <property type="evidence" value="ECO:0007669"/>
    <property type="project" value="UniProtKB-EC"/>
</dbReference>
<dbReference type="OrthoDB" id="4249at2759"/>
<keyword evidence="7" id="KW-0862">Zinc</keyword>
<evidence type="ECO:0000256" key="3">
    <source>
        <dbReference type="ARBA" id="ARBA00023128"/>
    </source>
</evidence>
<feature type="binding site" evidence="7">
    <location>
        <position position="177"/>
    </location>
    <ligand>
        <name>Zn(2+)</name>
        <dbReference type="ChEBI" id="CHEBI:29105"/>
    </ligand>
</feature>
<gene>
    <name evidence="7" type="primary">COQ4</name>
    <name evidence="8" type="ORF">WICMUC_001330</name>
</gene>
<keyword evidence="2 7" id="KW-0999">Mitochondrion inner membrane</keyword>
<evidence type="ECO:0000313" key="8">
    <source>
        <dbReference type="EMBL" id="KAH3678962.1"/>
    </source>
</evidence>
<protein>
    <recommendedName>
        <fullName evidence="6">4-hydroxy-3-methoxy-5-polyprenylbenzoate decarboxylase</fullName>
    </recommendedName>
</protein>
<evidence type="ECO:0000256" key="5">
    <source>
        <dbReference type="ARBA" id="ARBA00023239"/>
    </source>
</evidence>
<keyword evidence="3 7" id="KW-0496">Mitochondrion</keyword>
<comment type="caution">
    <text evidence="8">The sequence shown here is derived from an EMBL/GenBank/DDBJ whole genome shotgun (WGS) entry which is preliminary data.</text>
</comment>
<evidence type="ECO:0000313" key="9">
    <source>
        <dbReference type="Proteomes" id="UP000769528"/>
    </source>
</evidence>
<dbReference type="PANTHER" id="PTHR12922:SF7">
    <property type="entry name" value="UBIQUINONE BIOSYNTHESIS PROTEIN COQ4 HOMOLOG, MITOCHONDRIAL"/>
    <property type="match status" value="1"/>
</dbReference>
<keyword evidence="9" id="KW-1185">Reference proteome</keyword>
<feature type="binding site" evidence="7">
    <location>
        <position position="176"/>
    </location>
    <ligand>
        <name>Zn(2+)</name>
        <dbReference type="ChEBI" id="CHEBI:29105"/>
    </ligand>
</feature>
<dbReference type="PANTHER" id="PTHR12922">
    <property type="entry name" value="UBIQUINONE BIOSYNTHESIS PROTEIN"/>
    <property type="match status" value="1"/>
</dbReference>
<evidence type="ECO:0000256" key="2">
    <source>
        <dbReference type="ARBA" id="ARBA00022792"/>
    </source>
</evidence>
<accession>A0A9P8PV27</accession>
<proteinExistence type="inferred from homology"/>
<comment type="cofactor">
    <cofactor evidence="7">
        <name>Zn(2+)</name>
        <dbReference type="ChEBI" id="CHEBI:29105"/>
    </cofactor>
</comment>
<dbReference type="InterPro" id="IPR027540">
    <property type="entry name" value="Coq4_euk"/>
</dbReference>
<comment type="similarity">
    <text evidence="7">Belongs to the COQ4 family.</text>
</comment>
<dbReference type="HAMAP" id="MF_03111">
    <property type="entry name" value="Coq4"/>
    <property type="match status" value="1"/>
</dbReference>
<keyword evidence="1 7" id="KW-0831">Ubiquinone biosynthesis</keyword>
<evidence type="ECO:0000256" key="1">
    <source>
        <dbReference type="ARBA" id="ARBA00022688"/>
    </source>
</evidence>
<feature type="binding site" evidence="7">
    <location>
        <position position="192"/>
    </location>
    <ligand>
        <name>Zn(2+)</name>
        <dbReference type="ChEBI" id="CHEBI:29105"/>
    </ligand>
</feature>
<comment type="subunit">
    <text evidence="7">Component of a multi-subunit COQ enzyme complex, composed of at least COQ3, COQ4, COQ5, COQ6, COQ7 and COQ9.</text>
</comment>
<comment type="pathway">
    <text evidence="7">Cofactor biosynthesis; ubiquinone biosynthesis.</text>
</comment>
<dbReference type="GO" id="GO:0008270">
    <property type="term" value="F:zinc ion binding"/>
    <property type="evidence" value="ECO:0007669"/>
    <property type="project" value="UniProtKB-UniRule"/>
</dbReference>
<feature type="binding site" evidence="7">
    <location>
        <position position="180"/>
    </location>
    <ligand>
        <name>Zn(2+)</name>
        <dbReference type="ChEBI" id="CHEBI:29105"/>
    </ligand>
</feature>
<reference evidence="8" key="1">
    <citation type="journal article" date="2021" name="Open Biol.">
        <title>Shared evolutionary footprints suggest mitochondrial oxidative damage underlies multiple complex I losses in fungi.</title>
        <authorList>
            <person name="Schikora-Tamarit M.A."/>
            <person name="Marcet-Houben M."/>
            <person name="Nosek J."/>
            <person name="Gabaldon T."/>
        </authorList>
    </citation>
    <scope>NUCLEOTIDE SEQUENCE</scope>
    <source>
        <strain evidence="8">CBS6341</strain>
    </source>
</reference>
<keyword evidence="5 7" id="KW-0456">Lyase</keyword>
<keyword evidence="4 7" id="KW-0472">Membrane</keyword>
<dbReference type="InterPro" id="IPR007715">
    <property type="entry name" value="Coq4"/>
</dbReference>
<evidence type="ECO:0000256" key="7">
    <source>
        <dbReference type="HAMAP-Rule" id="MF_03111"/>
    </source>
</evidence>
<reference evidence="8" key="2">
    <citation type="submission" date="2021-01" db="EMBL/GenBank/DDBJ databases">
        <authorList>
            <person name="Schikora-Tamarit M.A."/>
        </authorList>
    </citation>
    <scope>NUCLEOTIDE SEQUENCE</scope>
    <source>
        <strain evidence="8">CBS6341</strain>
    </source>
</reference>
<comment type="function">
    <text evidence="7">Lyase that catalyzes the C1-decarboxylation of 4-hydroxy-3-methoxy-5-(all-trans-polyprenyl)benzoic acid into 2-methoxy-6-(all-trans-polyprenyl)phenol during ubiquinone biosynthesis.</text>
</comment>
<comment type="subcellular location">
    <subcellularLocation>
        <location evidence="7">Mitochondrion inner membrane</location>
        <topology evidence="7">Peripheral membrane protein</topology>
        <orientation evidence="7">Matrix side</orientation>
    </subcellularLocation>
</comment>